<keyword evidence="10" id="KW-1185">Reference proteome</keyword>
<accession>A0A918PU90</accession>
<dbReference type="Pfam" id="PF07980">
    <property type="entry name" value="SusD_RagB"/>
    <property type="match status" value="1"/>
</dbReference>
<evidence type="ECO:0000313" key="9">
    <source>
        <dbReference type="EMBL" id="GGZ21425.1"/>
    </source>
</evidence>
<feature type="domain" description="RagB/SusD" evidence="7">
    <location>
        <begin position="295"/>
        <end position="651"/>
    </location>
</feature>
<dbReference type="GO" id="GO:0009279">
    <property type="term" value="C:cell outer membrane"/>
    <property type="evidence" value="ECO:0007669"/>
    <property type="project" value="UniProtKB-SubCell"/>
</dbReference>
<gene>
    <name evidence="9" type="ORF">GCM10007049_12620</name>
</gene>
<evidence type="ECO:0000256" key="1">
    <source>
        <dbReference type="ARBA" id="ARBA00004442"/>
    </source>
</evidence>
<evidence type="ECO:0000256" key="2">
    <source>
        <dbReference type="ARBA" id="ARBA00006275"/>
    </source>
</evidence>
<dbReference type="Gene3D" id="1.25.40.390">
    <property type="match status" value="1"/>
</dbReference>
<dbReference type="PROSITE" id="PS51257">
    <property type="entry name" value="PROKAR_LIPOPROTEIN"/>
    <property type="match status" value="1"/>
</dbReference>
<dbReference type="InterPro" id="IPR011990">
    <property type="entry name" value="TPR-like_helical_dom_sf"/>
</dbReference>
<keyword evidence="3 6" id="KW-0732">Signal</keyword>
<dbReference type="EMBL" id="BMWX01000002">
    <property type="protein sequence ID" value="GGZ21425.1"/>
    <property type="molecule type" value="Genomic_DNA"/>
</dbReference>
<feature type="signal peptide" evidence="6">
    <location>
        <begin position="1"/>
        <end position="21"/>
    </location>
</feature>
<feature type="domain" description="SusD-like N-terminal" evidence="8">
    <location>
        <begin position="82"/>
        <end position="233"/>
    </location>
</feature>
<evidence type="ECO:0000256" key="6">
    <source>
        <dbReference type="SAM" id="SignalP"/>
    </source>
</evidence>
<organism evidence="9 10">
    <name type="scientific">Echinicola pacifica</name>
    <dbReference type="NCBI Taxonomy" id="346377"/>
    <lineage>
        <taxon>Bacteria</taxon>
        <taxon>Pseudomonadati</taxon>
        <taxon>Bacteroidota</taxon>
        <taxon>Cytophagia</taxon>
        <taxon>Cytophagales</taxon>
        <taxon>Cyclobacteriaceae</taxon>
        <taxon>Echinicola</taxon>
    </lineage>
</organism>
<evidence type="ECO:0000259" key="7">
    <source>
        <dbReference type="Pfam" id="PF07980"/>
    </source>
</evidence>
<dbReference type="AlphaFoldDB" id="A0A918PU90"/>
<dbReference type="Proteomes" id="UP000619457">
    <property type="component" value="Unassembled WGS sequence"/>
</dbReference>
<comment type="similarity">
    <text evidence="2">Belongs to the SusD family.</text>
</comment>
<evidence type="ECO:0000256" key="3">
    <source>
        <dbReference type="ARBA" id="ARBA00022729"/>
    </source>
</evidence>
<keyword evidence="4" id="KW-0472">Membrane</keyword>
<sequence>MMKFKNIWTLALGLLVLSSCNDDFLQEKKDLTGANEEVFEDASMAQAYVDYVYYLFSPGNNGRNLIWDLYGGFEFSKNSDEMPGNSAINREYAQISYQEDHALPYFGERMSTSIRNNTWTRMKEINLFLDQIDDGGLPEETRNNLKGQMYFWRAWQYYDLVKLYGGVPIVLDPQNPIIADAEQTEVPRSSTKECIDQIVADLDLAMSLLPGRWPDSDWGRITSGAAAAFKSRVLIAWASPLFNRNDDPSRWQMAYAAATEARSILESNGFGLYKEGNLENGEAWGNMFVKEVGNPEAVMIYGFNNKTSDQTQKNNGWENACRPRNLGGGGRMEPTIQLLDAFPMKDGRPIGQSPTYQYDLNHFYKNRDPRFYQTFVFNGAPWAYKEDAAYRHWTYRWFKTASEEKPSKTTETQGANASGVYMKKANNPSASSSDNFAVSGTDIMEIRFAEVVLDLAEAAIGIGNIQEGITAIMEIRERAGVENLDGSFGLSGVAGRDQAFATVLNERKVEFAFEGRRFWDLRRWLLMDDTYGTTQRLGVEPINGMRRKGIYVMVKDDAGELYIGNDDPMIADSDGNAIVIDRSPEEYPEGITNEDEYLDYLYDNYFEVGIKDDLDPTNNDWTFTWYPEYYFFGLDEEILSSSPYLEQTVGWNSMNGDGTFDPLAE</sequence>
<dbReference type="Pfam" id="PF14322">
    <property type="entry name" value="SusD-like_3"/>
    <property type="match status" value="1"/>
</dbReference>
<comment type="subcellular location">
    <subcellularLocation>
        <location evidence="1">Cell outer membrane</location>
    </subcellularLocation>
</comment>
<protein>
    <submittedName>
        <fullName evidence="9">Membrane protein</fullName>
    </submittedName>
</protein>
<evidence type="ECO:0000256" key="5">
    <source>
        <dbReference type="ARBA" id="ARBA00023237"/>
    </source>
</evidence>
<evidence type="ECO:0000259" key="8">
    <source>
        <dbReference type="Pfam" id="PF14322"/>
    </source>
</evidence>
<comment type="caution">
    <text evidence="9">The sequence shown here is derived from an EMBL/GenBank/DDBJ whole genome shotgun (WGS) entry which is preliminary data.</text>
</comment>
<dbReference type="RefSeq" id="WP_018472191.1">
    <property type="nucleotide sequence ID" value="NZ_BMWX01000002.1"/>
</dbReference>
<reference evidence="9" key="2">
    <citation type="submission" date="2020-09" db="EMBL/GenBank/DDBJ databases">
        <authorList>
            <person name="Sun Q."/>
            <person name="Kim S."/>
        </authorList>
    </citation>
    <scope>NUCLEOTIDE SEQUENCE</scope>
    <source>
        <strain evidence="9">KCTC 12368</strain>
    </source>
</reference>
<keyword evidence="5" id="KW-0998">Cell outer membrane</keyword>
<evidence type="ECO:0000313" key="10">
    <source>
        <dbReference type="Proteomes" id="UP000619457"/>
    </source>
</evidence>
<feature type="chain" id="PRO_5036734898" evidence="6">
    <location>
        <begin position="22"/>
        <end position="665"/>
    </location>
</feature>
<dbReference type="InterPro" id="IPR033985">
    <property type="entry name" value="SusD-like_N"/>
</dbReference>
<proteinExistence type="inferred from homology"/>
<reference evidence="9" key="1">
    <citation type="journal article" date="2014" name="Int. J. Syst. Evol. Microbiol.">
        <title>Complete genome sequence of Corynebacterium casei LMG S-19264T (=DSM 44701T), isolated from a smear-ripened cheese.</title>
        <authorList>
            <consortium name="US DOE Joint Genome Institute (JGI-PGF)"/>
            <person name="Walter F."/>
            <person name="Albersmeier A."/>
            <person name="Kalinowski J."/>
            <person name="Ruckert C."/>
        </authorList>
    </citation>
    <scope>NUCLEOTIDE SEQUENCE</scope>
    <source>
        <strain evidence="9">KCTC 12368</strain>
    </source>
</reference>
<evidence type="ECO:0000256" key="4">
    <source>
        <dbReference type="ARBA" id="ARBA00023136"/>
    </source>
</evidence>
<dbReference type="InterPro" id="IPR012944">
    <property type="entry name" value="SusD_RagB_dom"/>
</dbReference>
<name>A0A918PU90_9BACT</name>
<dbReference type="SUPFAM" id="SSF48452">
    <property type="entry name" value="TPR-like"/>
    <property type="match status" value="1"/>
</dbReference>